<evidence type="ECO:0000313" key="18">
    <source>
        <dbReference type="Proteomes" id="UP000610558"/>
    </source>
</evidence>
<evidence type="ECO:0000256" key="10">
    <source>
        <dbReference type="ARBA" id="ARBA00022989"/>
    </source>
</evidence>
<evidence type="ECO:0000256" key="1">
    <source>
        <dbReference type="ARBA" id="ARBA00004651"/>
    </source>
</evidence>
<evidence type="ECO:0000256" key="7">
    <source>
        <dbReference type="ARBA" id="ARBA00022692"/>
    </source>
</evidence>
<dbReference type="GO" id="GO:0005886">
    <property type="term" value="C:plasma membrane"/>
    <property type="evidence" value="ECO:0007669"/>
    <property type="project" value="UniProtKB-SubCell"/>
</dbReference>
<dbReference type="HAMAP" id="MF_00913">
    <property type="entry name" value="PGT_FtsW_proteobact"/>
    <property type="match status" value="1"/>
</dbReference>
<keyword evidence="16" id="KW-0997">Cell inner membrane</keyword>
<evidence type="ECO:0000256" key="11">
    <source>
        <dbReference type="ARBA" id="ARBA00023136"/>
    </source>
</evidence>
<keyword evidence="7 16" id="KW-0812">Transmembrane</keyword>
<comment type="pathway">
    <text evidence="2 16">Cell wall biogenesis; peptidoglycan biosynthesis.</text>
</comment>
<evidence type="ECO:0000256" key="13">
    <source>
        <dbReference type="ARBA" id="ARBA00023316"/>
    </source>
</evidence>
<evidence type="ECO:0000256" key="9">
    <source>
        <dbReference type="ARBA" id="ARBA00022984"/>
    </source>
</evidence>
<feature type="transmembrane region" description="Helical" evidence="16">
    <location>
        <begin position="195"/>
        <end position="212"/>
    </location>
</feature>
<feature type="transmembrane region" description="Helical" evidence="16">
    <location>
        <begin position="21"/>
        <end position="39"/>
    </location>
</feature>
<dbReference type="InterPro" id="IPR001182">
    <property type="entry name" value="FtsW/RodA"/>
</dbReference>
<dbReference type="Pfam" id="PF01098">
    <property type="entry name" value="FTSW_RODA_SPOVE"/>
    <property type="match status" value="1"/>
</dbReference>
<feature type="transmembrane region" description="Helical" evidence="16">
    <location>
        <begin position="150"/>
        <end position="167"/>
    </location>
</feature>
<keyword evidence="4 16" id="KW-0132">Cell division</keyword>
<evidence type="ECO:0000256" key="15">
    <source>
        <dbReference type="ARBA" id="ARBA00049902"/>
    </source>
</evidence>
<evidence type="ECO:0000256" key="16">
    <source>
        <dbReference type="HAMAP-Rule" id="MF_00913"/>
    </source>
</evidence>
<dbReference type="PANTHER" id="PTHR30474">
    <property type="entry name" value="CELL CYCLE PROTEIN"/>
    <property type="match status" value="1"/>
</dbReference>
<dbReference type="GO" id="GO:0015648">
    <property type="term" value="F:lipid-linked peptidoglycan transporter activity"/>
    <property type="evidence" value="ECO:0007669"/>
    <property type="project" value="TreeGrafter"/>
</dbReference>
<evidence type="ECO:0000256" key="2">
    <source>
        <dbReference type="ARBA" id="ARBA00004752"/>
    </source>
</evidence>
<evidence type="ECO:0000256" key="8">
    <source>
        <dbReference type="ARBA" id="ARBA00022960"/>
    </source>
</evidence>
<evidence type="ECO:0000256" key="3">
    <source>
        <dbReference type="ARBA" id="ARBA00022475"/>
    </source>
</evidence>
<comment type="similarity">
    <text evidence="14 16">Belongs to the SEDS family. FtsW subfamily.</text>
</comment>
<dbReference type="GO" id="GO:0009252">
    <property type="term" value="P:peptidoglycan biosynthetic process"/>
    <property type="evidence" value="ECO:0007669"/>
    <property type="project" value="UniProtKB-UniRule"/>
</dbReference>
<keyword evidence="12 16" id="KW-0131">Cell cycle</keyword>
<dbReference type="GO" id="GO:0008955">
    <property type="term" value="F:peptidoglycan glycosyltransferase activity"/>
    <property type="evidence" value="ECO:0007669"/>
    <property type="project" value="UniProtKB-UniRule"/>
</dbReference>
<dbReference type="GO" id="GO:0008360">
    <property type="term" value="P:regulation of cell shape"/>
    <property type="evidence" value="ECO:0007669"/>
    <property type="project" value="UniProtKB-KW"/>
</dbReference>
<evidence type="ECO:0000256" key="5">
    <source>
        <dbReference type="ARBA" id="ARBA00022676"/>
    </source>
</evidence>
<keyword evidence="8 16" id="KW-0133">Cell shape</keyword>
<keyword evidence="6 16" id="KW-0808">Transferase</keyword>
<keyword evidence="10 16" id="KW-1133">Transmembrane helix</keyword>
<dbReference type="EMBL" id="JACXLD010000007">
    <property type="protein sequence ID" value="MBD2859739.1"/>
    <property type="molecule type" value="Genomic_DNA"/>
</dbReference>
<keyword evidence="9 16" id="KW-0573">Peptidoglycan synthesis</keyword>
<reference evidence="17" key="1">
    <citation type="submission" date="2020-09" db="EMBL/GenBank/DDBJ databases">
        <authorList>
            <person name="Yoon J.-W."/>
        </authorList>
    </citation>
    <scope>NUCLEOTIDE SEQUENCE</scope>
    <source>
        <strain evidence="17">KMU-158</strain>
    </source>
</reference>
<dbReference type="GO" id="GO:0032153">
    <property type="term" value="C:cell division site"/>
    <property type="evidence" value="ECO:0007669"/>
    <property type="project" value="UniProtKB-UniRule"/>
</dbReference>
<dbReference type="EC" id="2.4.99.28" evidence="16"/>
<dbReference type="Proteomes" id="UP000610558">
    <property type="component" value="Unassembled WGS sequence"/>
</dbReference>
<gene>
    <name evidence="16 17" type="primary">ftsW</name>
    <name evidence="17" type="ORF">IB286_12070</name>
</gene>
<keyword evidence="5 16" id="KW-0328">Glycosyltransferase</keyword>
<feature type="transmembrane region" description="Helical" evidence="16">
    <location>
        <begin position="271"/>
        <end position="296"/>
    </location>
</feature>
<comment type="function">
    <text evidence="16">Peptidoglycan polymerase that is essential for cell division.</text>
</comment>
<dbReference type="InterPro" id="IPR018365">
    <property type="entry name" value="Cell_cycle_FtsW-rel_CS"/>
</dbReference>
<feature type="transmembrane region" description="Helical" evidence="16">
    <location>
        <begin position="51"/>
        <end position="71"/>
    </location>
</feature>
<dbReference type="GO" id="GO:0043093">
    <property type="term" value="P:FtsZ-dependent cytokinesis"/>
    <property type="evidence" value="ECO:0007669"/>
    <property type="project" value="UniProtKB-UniRule"/>
</dbReference>
<dbReference type="PROSITE" id="PS00428">
    <property type="entry name" value="FTSW_RODA_SPOVE"/>
    <property type="match status" value="1"/>
</dbReference>
<dbReference type="GO" id="GO:0071555">
    <property type="term" value="P:cell wall organization"/>
    <property type="evidence" value="ECO:0007669"/>
    <property type="project" value="UniProtKB-KW"/>
</dbReference>
<organism evidence="17 18">
    <name type="scientific">Spongiibacter pelagi</name>
    <dbReference type="NCBI Taxonomy" id="2760804"/>
    <lineage>
        <taxon>Bacteria</taxon>
        <taxon>Pseudomonadati</taxon>
        <taxon>Pseudomonadota</taxon>
        <taxon>Gammaproteobacteria</taxon>
        <taxon>Cellvibrionales</taxon>
        <taxon>Spongiibacteraceae</taxon>
        <taxon>Spongiibacter</taxon>
    </lineage>
</organism>
<evidence type="ECO:0000313" key="17">
    <source>
        <dbReference type="EMBL" id="MBD2859739.1"/>
    </source>
</evidence>
<dbReference type="NCBIfam" id="TIGR02614">
    <property type="entry name" value="ftsW"/>
    <property type="match status" value="1"/>
</dbReference>
<keyword evidence="11 16" id="KW-0472">Membrane</keyword>
<evidence type="ECO:0000256" key="4">
    <source>
        <dbReference type="ARBA" id="ARBA00022618"/>
    </source>
</evidence>
<comment type="caution">
    <text evidence="17">The sequence shown here is derived from an EMBL/GenBank/DDBJ whole genome shotgun (WGS) entry which is preliminary data.</text>
</comment>
<comment type="catalytic activity">
    <reaction evidence="15 16">
        <text>[GlcNAc-(1-&gt;4)-Mur2Ac(oyl-L-Ala-gamma-D-Glu-L-Lys-D-Ala-D-Ala)](n)-di-trans,octa-cis-undecaprenyl diphosphate + beta-D-GlcNAc-(1-&gt;4)-Mur2Ac(oyl-L-Ala-gamma-D-Glu-L-Lys-D-Ala-D-Ala)-di-trans,octa-cis-undecaprenyl diphosphate = [GlcNAc-(1-&gt;4)-Mur2Ac(oyl-L-Ala-gamma-D-Glu-L-Lys-D-Ala-D-Ala)](n+1)-di-trans,octa-cis-undecaprenyl diphosphate + di-trans,octa-cis-undecaprenyl diphosphate + H(+)</text>
        <dbReference type="Rhea" id="RHEA:23708"/>
        <dbReference type="Rhea" id="RHEA-COMP:9602"/>
        <dbReference type="Rhea" id="RHEA-COMP:9603"/>
        <dbReference type="ChEBI" id="CHEBI:15378"/>
        <dbReference type="ChEBI" id="CHEBI:58405"/>
        <dbReference type="ChEBI" id="CHEBI:60033"/>
        <dbReference type="ChEBI" id="CHEBI:78435"/>
        <dbReference type="EC" id="2.4.99.28"/>
    </reaction>
</comment>
<dbReference type="AlphaFoldDB" id="A0A927C1V0"/>
<feature type="transmembrane region" description="Helical" evidence="16">
    <location>
        <begin position="349"/>
        <end position="372"/>
    </location>
</feature>
<feature type="transmembrane region" description="Helical" evidence="16">
    <location>
        <begin position="316"/>
        <end position="337"/>
    </location>
</feature>
<comment type="subcellular location">
    <subcellularLocation>
        <location evidence="16">Cell inner membrane</location>
        <topology evidence="16">Multi-pass membrane protein</topology>
    </subcellularLocation>
    <subcellularLocation>
        <location evidence="1">Cell membrane</location>
        <topology evidence="1">Multi-pass membrane protein</topology>
    </subcellularLocation>
    <text evidence="16">Localizes to the division septum.</text>
</comment>
<accession>A0A927C1V0</accession>
<evidence type="ECO:0000256" key="14">
    <source>
        <dbReference type="ARBA" id="ARBA00038053"/>
    </source>
</evidence>
<proteinExistence type="inferred from homology"/>
<keyword evidence="3 16" id="KW-1003">Cell membrane</keyword>
<sequence>MATTLQNRWQELQQADRYLQLLLIALLIVGFLAMVSASVDFADKRYGDSLFFAKRYLLHFCLASIAGLIMYSTPVSFWQRTSWLWLLLGFLSLALVLVPGIGREVNGSRRWLNLGPLNLQVSEFVKLSVIFYLGGYLVRRSDEVRQRWSGFIKPIVLLFMLTLLLMMEPDFGATVVTAGTAFVMLFLGGVKLGQFLFVVLGCLAAAVALVVFEPYRMKRWAAFTDPWADQFNSGYQLTQSLIAFGRGEMTGVGFGNSVQKLFYLPESHTDFVFAIFAEEFGFIGTLVVLGLFVALIGRVLKIGRSAECKGMQFHGLICYGVAVMIAGQAFINMGVNIGLLPTKGLTLPFFSYGGSSLIVCVAMIGLVGRVALESQQADKEVSHGH</sequence>
<evidence type="ECO:0000256" key="6">
    <source>
        <dbReference type="ARBA" id="ARBA00022679"/>
    </source>
</evidence>
<protein>
    <recommendedName>
        <fullName evidence="16">Probable peptidoglycan glycosyltransferase FtsW</fullName>
        <shortName evidence="16">PGT</shortName>
        <ecNumber evidence="16">2.4.99.28</ecNumber>
    </recommendedName>
    <alternativeName>
        <fullName evidence="16">Cell division protein FtsW</fullName>
    </alternativeName>
    <alternativeName>
        <fullName evidence="16">Cell wall polymerase</fullName>
    </alternativeName>
    <alternativeName>
        <fullName evidence="16">Peptidoglycan polymerase</fullName>
        <shortName evidence="16">PG polymerase</shortName>
    </alternativeName>
</protein>
<dbReference type="PANTHER" id="PTHR30474:SF2">
    <property type="entry name" value="PEPTIDOGLYCAN GLYCOSYLTRANSFERASE FTSW-RELATED"/>
    <property type="match status" value="1"/>
</dbReference>
<name>A0A927C1V0_9GAMM</name>
<feature type="transmembrane region" description="Helical" evidence="16">
    <location>
        <begin position="121"/>
        <end position="138"/>
    </location>
</feature>
<dbReference type="InterPro" id="IPR013437">
    <property type="entry name" value="FtsW"/>
</dbReference>
<evidence type="ECO:0000256" key="12">
    <source>
        <dbReference type="ARBA" id="ARBA00023306"/>
    </source>
</evidence>
<feature type="transmembrane region" description="Helical" evidence="16">
    <location>
        <begin position="83"/>
        <end position="101"/>
    </location>
</feature>
<keyword evidence="18" id="KW-1185">Reference proteome</keyword>
<feature type="transmembrane region" description="Helical" evidence="16">
    <location>
        <begin position="173"/>
        <end position="190"/>
    </location>
</feature>
<keyword evidence="13 16" id="KW-0961">Cell wall biogenesis/degradation</keyword>